<name>A0AAV2J8B6_KNICA</name>
<sequence>MTTDPPSWTSPSARLTLPQLPSSITAFIEVSLAPVSHGDRPGGQSRVDCARPSNYPPIDKALDSSHVPLCRSYCVSPGGLDDALTLVRANPGFCVFCLVLWTRGLEEDEELQSWSCSDRTGSRVDHVQIKQNMSWTRFKDSTEDTHKPVADEVFYPL</sequence>
<accession>A0AAV2J8B6</accession>
<reference evidence="1 2" key="1">
    <citation type="submission" date="2024-04" db="EMBL/GenBank/DDBJ databases">
        <authorList>
            <person name="Waldvogel A.-M."/>
            <person name="Schoenle A."/>
        </authorList>
    </citation>
    <scope>NUCLEOTIDE SEQUENCE [LARGE SCALE GENOMIC DNA]</scope>
</reference>
<evidence type="ECO:0000313" key="2">
    <source>
        <dbReference type="Proteomes" id="UP001497482"/>
    </source>
</evidence>
<keyword evidence="2" id="KW-1185">Reference proteome</keyword>
<evidence type="ECO:0000313" key="1">
    <source>
        <dbReference type="EMBL" id="CAL1572646.1"/>
    </source>
</evidence>
<proteinExistence type="predicted"/>
<dbReference type="Proteomes" id="UP001497482">
    <property type="component" value="Chromosome 11"/>
</dbReference>
<dbReference type="AlphaFoldDB" id="A0AAV2J8B6"/>
<organism evidence="1 2">
    <name type="scientific">Knipowitschia caucasica</name>
    <name type="common">Caucasian dwarf goby</name>
    <name type="synonym">Pomatoschistus caucasicus</name>
    <dbReference type="NCBI Taxonomy" id="637954"/>
    <lineage>
        <taxon>Eukaryota</taxon>
        <taxon>Metazoa</taxon>
        <taxon>Chordata</taxon>
        <taxon>Craniata</taxon>
        <taxon>Vertebrata</taxon>
        <taxon>Euteleostomi</taxon>
        <taxon>Actinopterygii</taxon>
        <taxon>Neopterygii</taxon>
        <taxon>Teleostei</taxon>
        <taxon>Neoteleostei</taxon>
        <taxon>Acanthomorphata</taxon>
        <taxon>Gobiaria</taxon>
        <taxon>Gobiiformes</taxon>
        <taxon>Gobioidei</taxon>
        <taxon>Gobiidae</taxon>
        <taxon>Gobiinae</taxon>
        <taxon>Knipowitschia</taxon>
    </lineage>
</organism>
<dbReference type="EMBL" id="OZ035833">
    <property type="protein sequence ID" value="CAL1572646.1"/>
    <property type="molecule type" value="Genomic_DNA"/>
</dbReference>
<gene>
    <name evidence="1" type="ORF">KC01_LOCUS4664</name>
</gene>
<protein>
    <submittedName>
        <fullName evidence="1">Uncharacterized protein</fullName>
    </submittedName>
</protein>